<reference evidence="3" key="1">
    <citation type="submission" date="2015-06" db="EMBL/GenBank/DDBJ databases">
        <authorList>
            <person name="Urmite Genomes"/>
        </authorList>
    </citation>
    <scope>NUCLEOTIDE SEQUENCE [LARGE SCALE GENOMIC DNA]</scope>
    <source>
        <strain evidence="3">CSUR P1867</strain>
    </source>
</reference>
<dbReference type="GO" id="GO:0010038">
    <property type="term" value="P:response to metal ion"/>
    <property type="evidence" value="ECO:0007669"/>
    <property type="project" value="InterPro"/>
</dbReference>
<dbReference type="InterPro" id="IPR011322">
    <property type="entry name" value="N-reg_PII-like_a/b"/>
</dbReference>
<evidence type="ECO:0000313" key="2">
    <source>
        <dbReference type="EMBL" id="CRL63036.1"/>
    </source>
</evidence>
<dbReference type="Proteomes" id="UP000183920">
    <property type="component" value="Unassembled WGS sequence"/>
</dbReference>
<accession>A0A0G4QBN5</accession>
<organism evidence="2 3">
    <name type="scientific">Proteus penneri</name>
    <dbReference type="NCBI Taxonomy" id="102862"/>
    <lineage>
        <taxon>Bacteria</taxon>
        <taxon>Pseudomonadati</taxon>
        <taxon>Pseudomonadota</taxon>
        <taxon>Gammaproteobacteria</taxon>
        <taxon>Enterobacterales</taxon>
        <taxon>Morganellaceae</taxon>
        <taxon>Proteus</taxon>
    </lineage>
</organism>
<dbReference type="GO" id="GO:0005507">
    <property type="term" value="F:copper ion binding"/>
    <property type="evidence" value="ECO:0007669"/>
    <property type="project" value="TreeGrafter"/>
</dbReference>
<dbReference type="Gene3D" id="3.30.70.120">
    <property type="match status" value="1"/>
</dbReference>
<evidence type="ECO:0000256" key="1">
    <source>
        <dbReference type="ARBA" id="ARBA00010169"/>
    </source>
</evidence>
<gene>
    <name evidence="2" type="primary">cutA</name>
    <name evidence="2" type="ORF">BN1804_02287</name>
</gene>
<protein>
    <submittedName>
        <fullName evidence="2">Divalent-cation tolerance protein CutA</fullName>
    </submittedName>
</protein>
<dbReference type="InterPro" id="IPR004323">
    <property type="entry name" value="Ion_tolerance_CutA"/>
</dbReference>
<dbReference type="SUPFAM" id="SSF54913">
    <property type="entry name" value="GlnB-like"/>
    <property type="match status" value="1"/>
</dbReference>
<dbReference type="AlphaFoldDB" id="A0A0G4QBN5"/>
<dbReference type="EMBL" id="CVRY01000004">
    <property type="protein sequence ID" value="CRL63036.1"/>
    <property type="molecule type" value="Genomic_DNA"/>
</dbReference>
<evidence type="ECO:0000313" key="3">
    <source>
        <dbReference type="Proteomes" id="UP000183920"/>
    </source>
</evidence>
<dbReference type="RefSeq" id="WP_072064137.1">
    <property type="nucleotide sequence ID" value="NZ_CP065722.1"/>
</dbReference>
<dbReference type="InterPro" id="IPR015867">
    <property type="entry name" value="N-reg_PII/ATP_PRibTrfase_C"/>
</dbReference>
<proteinExistence type="inferred from homology"/>
<sequence>MIIAYSTAPNEKIANEIAHYLINTKLAACVNLIPQVKSIYHWDNKIIEDNEILMMIKSEKIKQQNLIDALVEIHPYDTPEVIIIPIENGFKGYLNWIHTSLG</sequence>
<dbReference type="PANTHER" id="PTHR23419">
    <property type="entry name" value="DIVALENT CATION TOLERANCE CUTA-RELATED"/>
    <property type="match status" value="1"/>
</dbReference>
<dbReference type="PANTHER" id="PTHR23419:SF8">
    <property type="entry name" value="FI09726P"/>
    <property type="match status" value="1"/>
</dbReference>
<name>A0A0G4QBN5_9GAMM</name>
<dbReference type="Pfam" id="PF03091">
    <property type="entry name" value="CutA1"/>
    <property type="match status" value="1"/>
</dbReference>
<comment type="similarity">
    <text evidence="1">Belongs to the CutA family.</text>
</comment>